<keyword evidence="5 6" id="KW-0720">Serine protease</keyword>
<proteinExistence type="inferred from homology"/>
<protein>
    <recommendedName>
        <fullName evidence="6">Serine protease</fullName>
        <ecNumber evidence="6">3.4.21.-</ecNumber>
    </recommendedName>
</protein>
<comment type="similarity">
    <text evidence="1 6">Belongs to the peptidase S1B family.</text>
</comment>
<evidence type="ECO:0000313" key="8">
    <source>
        <dbReference type="EMBL" id="NTS32180.1"/>
    </source>
</evidence>
<dbReference type="InterPro" id="IPR009003">
    <property type="entry name" value="Peptidase_S1_PA"/>
</dbReference>
<evidence type="ECO:0000256" key="6">
    <source>
        <dbReference type="RuleBase" id="RU004296"/>
    </source>
</evidence>
<keyword evidence="9" id="KW-1185">Reference proteome</keyword>
<keyword evidence="3" id="KW-0732">Signal</keyword>
<evidence type="ECO:0000313" key="9">
    <source>
        <dbReference type="Proteomes" id="UP000550508"/>
    </source>
</evidence>
<evidence type="ECO:0000256" key="2">
    <source>
        <dbReference type="ARBA" id="ARBA00022670"/>
    </source>
</evidence>
<sequence length="350" mass="37612">MDWNELSGPQLKILREAILRSFPTVSRFDMFLSDELDKGSLANEVGPGSFEQQIHAYLISIQSEGWTDSLVDALQRQRGKNPWVRRLPDAIRAAGTSAPERLAAAPSMQLEKIVQGGGFADLRIWAQSLALVSAATCRIEFPSGQAQGTGLLVAPDLVLTNYHVVKRQLNKEASPADVVCRFGYARDANGLDEGTPHNLAAGDAWTLDASPFDTVDTGGAGIASASNLDYAVLRLTSPLTDWKPIRVAANIALPNADLPVLIVQHPAGTPQALAIGKSLGTNENGSRFRYDADTLGGSSGSPVFNQRLELVALHHAGDPRSEIRAAYNQGIPIGLIVAAWQAKHLPPFWQ</sequence>
<evidence type="ECO:0000256" key="3">
    <source>
        <dbReference type="ARBA" id="ARBA00022729"/>
    </source>
</evidence>
<dbReference type="InterPro" id="IPR008256">
    <property type="entry name" value="Peptidase_S1B"/>
</dbReference>
<dbReference type="SUPFAM" id="SSF50494">
    <property type="entry name" value="Trypsin-like serine proteases"/>
    <property type="match status" value="1"/>
</dbReference>
<evidence type="ECO:0000256" key="1">
    <source>
        <dbReference type="ARBA" id="ARBA00008764"/>
    </source>
</evidence>
<dbReference type="InterPro" id="IPR045430">
    <property type="entry name" value="EAD1"/>
</dbReference>
<dbReference type="Pfam" id="PF13365">
    <property type="entry name" value="Trypsin_2"/>
    <property type="match status" value="1"/>
</dbReference>
<accession>A0A849VW31</accession>
<evidence type="ECO:0000256" key="4">
    <source>
        <dbReference type="ARBA" id="ARBA00022801"/>
    </source>
</evidence>
<evidence type="ECO:0000256" key="5">
    <source>
        <dbReference type="ARBA" id="ARBA00022825"/>
    </source>
</evidence>
<organism evidence="8 9">
    <name type="scientific">Phyllobacterium pellucidum</name>
    <dbReference type="NCBI Taxonomy" id="2740464"/>
    <lineage>
        <taxon>Bacteria</taxon>
        <taxon>Pseudomonadati</taxon>
        <taxon>Pseudomonadota</taxon>
        <taxon>Alphaproteobacteria</taxon>
        <taxon>Hyphomicrobiales</taxon>
        <taxon>Phyllobacteriaceae</taxon>
        <taxon>Phyllobacterium</taxon>
    </lineage>
</organism>
<keyword evidence="4 6" id="KW-0378">Hydrolase</keyword>
<dbReference type="PANTHER" id="PTHR14389:SF3">
    <property type="entry name" value="PROTEIN FAM111A-LIKE"/>
    <property type="match status" value="1"/>
</dbReference>
<evidence type="ECO:0000259" key="7">
    <source>
        <dbReference type="Pfam" id="PF19955"/>
    </source>
</evidence>
<dbReference type="RefSeq" id="WP_162737197.1">
    <property type="nucleotide sequence ID" value="NZ_JABUMX010000002.1"/>
</dbReference>
<dbReference type="GO" id="GO:0006508">
    <property type="term" value="P:proteolysis"/>
    <property type="evidence" value="ECO:0007669"/>
    <property type="project" value="UniProtKB-KW"/>
</dbReference>
<dbReference type="EMBL" id="JABUMX010000002">
    <property type="protein sequence ID" value="NTS32180.1"/>
    <property type="molecule type" value="Genomic_DNA"/>
</dbReference>
<dbReference type="Gene3D" id="2.40.10.10">
    <property type="entry name" value="Trypsin-like serine proteases"/>
    <property type="match status" value="2"/>
</dbReference>
<dbReference type="InterPro" id="IPR043504">
    <property type="entry name" value="Peptidase_S1_PA_chymotrypsin"/>
</dbReference>
<dbReference type="EC" id="3.4.21.-" evidence="6"/>
<keyword evidence="2 6" id="KW-0645">Protease</keyword>
<dbReference type="GO" id="GO:0008236">
    <property type="term" value="F:serine-type peptidase activity"/>
    <property type="evidence" value="ECO:0007669"/>
    <property type="project" value="UniProtKB-KW"/>
</dbReference>
<gene>
    <name evidence="8" type="ORF">HQ945_13025</name>
</gene>
<name>A0A849VW31_9HYPH</name>
<feature type="domain" description="Effector-associated" evidence="7">
    <location>
        <begin position="5"/>
        <end position="90"/>
    </location>
</feature>
<dbReference type="Proteomes" id="UP000550508">
    <property type="component" value="Unassembled WGS sequence"/>
</dbReference>
<dbReference type="PRINTS" id="PR00839">
    <property type="entry name" value="V8PROTEASE"/>
</dbReference>
<reference evidence="8 9" key="1">
    <citation type="submission" date="2020-05" db="EMBL/GenBank/DDBJ databases">
        <authorList>
            <person name="Kim M.K."/>
        </authorList>
    </citation>
    <scope>NUCLEOTIDE SEQUENCE [LARGE SCALE GENOMIC DNA]</scope>
    <source>
        <strain evidence="8 9">BT25</strain>
    </source>
</reference>
<dbReference type="Pfam" id="PF19955">
    <property type="entry name" value="EAD1"/>
    <property type="match status" value="1"/>
</dbReference>
<comment type="caution">
    <text evidence="8">The sequence shown here is derived from an EMBL/GenBank/DDBJ whole genome shotgun (WGS) entry which is preliminary data.</text>
</comment>
<dbReference type="PANTHER" id="PTHR14389">
    <property type="entry name" value="SI:CH1073-475A24.1"/>
    <property type="match status" value="1"/>
</dbReference>
<dbReference type="AlphaFoldDB" id="A0A849VW31"/>